<dbReference type="InterPro" id="IPR044561">
    <property type="entry name" value="ACT_ThrD-II-like"/>
</dbReference>
<evidence type="ECO:0000256" key="16">
    <source>
        <dbReference type="ARBA" id="ARBA00076108"/>
    </source>
</evidence>
<evidence type="ECO:0000256" key="9">
    <source>
        <dbReference type="ARBA" id="ARBA00049406"/>
    </source>
</evidence>
<comment type="catalytic activity">
    <reaction evidence="11">
        <text>L-serine = D-serine</text>
        <dbReference type="Rhea" id="RHEA:10980"/>
        <dbReference type="ChEBI" id="CHEBI:33384"/>
        <dbReference type="ChEBI" id="CHEBI:35247"/>
        <dbReference type="EC" id="5.1.1.18"/>
    </reaction>
</comment>
<reference evidence="20" key="1">
    <citation type="submission" date="2021-01" db="UniProtKB">
        <authorList>
            <consortium name="EnsemblMetazoa"/>
        </authorList>
    </citation>
    <scope>IDENTIFICATION</scope>
    <source>
        <strain evidence="20">DH4</strain>
    </source>
</reference>
<dbReference type="EnsemblMetazoa" id="XM_026440583">
    <property type="protein sequence ID" value="XP_026296368"/>
    <property type="gene ID" value="LOC409058"/>
</dbReference>
<evidence type="ECO:0000256" key="14">
    <source>
        <dbReference type="ARBA" id="ARBA00066592"/>
    </source>
</evidence>
<evidence type="ECO:0000256" key="1">
    <source>
        <dbReference type="ARBA" id="ARBA00001933"/>
    </source>
</evidence>
<accession>A0A8B8GYN3</accession>
<accession>A0A7M7L4G9</accession>
<evidence type="ECO:0000256" key="15">
    <source>
        <dbReference type="ARBA" id="ARBA00070760"/>
    </source>
</evidence>
<dbReference type="GO" id="GO:0006565">
    <property type="term" value="P:L-serine catabolic process"/>
    <property type="evidence" value="ECO:0007669"/>
    <property type="project" value="TreeGrafter"/>
</dbReference>
<comment type="cofactor">
    <cofactor evidence="1">
        <name>pyridoxal 5'-phosphate</name>
        <dbReference type="ChEBI" id="CHEBI:597326"/>
    </cofactor>
</comment>
<dbReference type="EC" id="5.1.1.18" evidence="14"/>
<evidence type="ECO:0000313" key="20">
    <source>
        <dbReference type="EnsemblMetazoa" id="XP_026296368"/>
    </source>
</evidence>
<sequence length="471" mass="51386">MLPFSYGRVFRNRTFTSSITIHHVIITLRHAIGRELISSSARGGTQQVKEEDLIDPYCVEDNPQRVPFKSVTSAAFKIKYDIVNTPCVKSRLSDAIGVDLYLKKDFLQVTGSFKERGARYALMMLTDEQKKLGVVSASCGNHAAAISYHGYKLGIPVTVVMPVIAPVIKIIACRQYGANVIIHGPDMEEARRTALRTGKEKGLIYINGYDHPDIVAGQGTLGLEIVEQVPNIDAVVIPIGGGGLIAGVALAVKSLHPGGVESEMCPSFYRARKAGRPTYTSVGPTLAEGLAVPVVGYNAFATANPLVDKVVVVREDWIAVAILKLLEDDKCIVEGAGAIGLAAILAGQLEELRGKRVVLPLSGGNIGTMVLVRCLERGLAVEGRLLKFTVTVSDRPDEIAELCKMLTNSDVSIKDIMYERTWIMTDFFSVDVRVICETRNREHAEQLKKMLYQKYQKITFASSDVAALTLH</sequence>
<dbReference type="RefSeq" id="XP_026296368.1">
    <property type="nucleotide sequence ID" value="XM_026440583.1"/>
</dbReference>
<evidence type="ECO:0000313" key="21">
    <source>
        <dbReference type="Proteomes" id="UP000005203"/>
    </source>
</evidence>
<evidence type="ECO:0000313" key="22">
    <source>
        <dbReference type="RefSeq" id="XP_026296368.1"/>
    </source>
</evidence>
<dbReference type="GO" id="GO:0004794">
    <property type="term" value="F:threonine deaminase activity"/>
    <property type="evidence" value="ECO:0007669"/>
    <property type="project" value="TreeGrafter"/>
</dbReference>
<name>A0A7M7L4G9_APIME</name>
<feature type="domain" description="Tryptophan synthase beta chain-like PALP" evidence="19">
    <location>
        <begin position="80"/>
        <end position="363"/>
    </location>
</feature>
<evidence type="ECO:0000256" key="11">
    <source>
        <dbReference type="ARBA" id="ARBA00051769"/>
    </source>
</evidence>
<evidence type="ECO:0000259" key="19">
    <source>
        <dbReference type="Pfam" id="PF00291"/>
    </source>
</evidence>
<comment type="catalytic activity">
    <reaction evidence="9">
        <text>L-serine = pyruvate + NH4(+)</text>
        <dbReference type="Rhea" id="RHEA:19169"/>
        <dbReference type="ChEBI" id="CHEBI:15361"/>
        <dbReference type="ChEBI" id="CHEBI:28938"/>
        <dbReference type="ChEBI" id="CHEBI:33384"/>
        <dbReference type="EC" id="4.3.1.17"/>
    </reaction>
</comment>
<dbReference type="Proteomes" id="UP000005203">
    <property type="component" value="Linkage group LG5"/>
</dbReference>
<comment type="catalytic activity">
    <reaction evidence="10">
        <text>D-serine = pyruvate + NH4(+)</text>
        <dbReference type="Rhea" id="RHEA:13977"/>
        <dbReference type="ChEBI" id="CHEBI:15361"/>
        <dbReference type="ChEBI" id="CHEBI:28938"/>
        <dbReference type="ChEBI" id="CHEBI:35247"/>
        <dbReference type="EC" id="4.3.1.18"/>
    </reaction>
</comment>
<keyword evidence="21" id="KW-1185">Reference proteome</keyword>
<proteinExistence type="inferred from homology"/>
<evidence type="ECO:0000256" key="3">
    <source>
        <dbReference type="ARBA" id="ARBA00012093"/>
    </source>
</evidence>
<evidence type="ECO:0000256" key="8">
    <source>
        <dbReference type="ARBA" id="ARBA00042605"/>
    </source>
</evidence>
<dbReference type="SUPFAM" id="SSF53686">
    <property type="entry name" value="Tryptophan synthase beta subunit-like PLP-dependent enzymes"/>
    <property type="match status" value="1"/>
</dbReference>
<dbReference type="AlphaFoldDB" id="A0A7M7L4G9"/>
<evidence type="ECO:0000256" key="13">
    <source>
        <dbReference type="ARBA" id="ARBA00066349"/>
    </source>
</evidence>
<dbReference type="InterPro" id="IPR001926">
    <property type="entry name" value="TrpB-like_PALP"/>
</dbReference>
<evidence type="ECO:0000256" key="18">
    <source>
        <dbReference type="ARBA" id="ARBA00081761"/>
    </source>
</evidence>
<dbReference type="FunFam" id="3.40.50.1100:FF:000041">
    <property type="entry name" value="Threonine ammonia-lyase, variant"/>
    <property type="match status" value="1"/>
</dbReference>
<evidence type="ECO:0000256" key="7">
    <source>
        <dbReference type="ARBA" id="ARBA00041766"/>
    </source>
</evidence>
<dbReference type="PANTHER" id="PTHR48078:SF19">
    <property type="entry name" value="ACT DOMAIN-CONTAINING PROTEIN"/>
    <property type="match status" value="1"/>
</dbReference>
<dbReference type="GO" id="GO:0008721">
    <property type="term" value="F:D-serine ammonia-lyase activity"/>
    <property type="evidence" value="ECO:0007669"/>
    <property type="project" value="UniProtKB-EC"/>
</dbReference>
<keyword evidence="5" id="KW-0456">Lyase</keyword>
<protein>
    <recommendedName>
        <fullName evidence="15">Serine racemase</fullName>
        <ecNumber evidence="3">4.3.1.17</ecNumber>
        <ecNumber evidence="13">4.3.1.18</ecNumber>
        <ecNumber evidence="14">5.1.1.18</ecNumber>
    </recommendedName>
    <alternativeName>
        <fullName evidence="16">D-serine ammonia-lyase</fullName>
    </alternativeName>
    <alternativeName>
        <fullName evidence="18">D-serine dehydratase</fullName>
    </alternativeName>
    <alternativeName>
        <fullName evidence="17">L-serine ammonia-lyase</fullName>
    </alternativeName>
    <alternativeName>
        <fullName evidence="7">L-serine deaminase</fullName>
    </alternativeName>
    <alternativeName>
        <fullName evidence="6">L-serine dehydratase</fullName>
    </alternativeName>
    <alternativeName>
        <fullName evidence="8">L-threonine dehydratase</fullName>
    </alternativeName>
</protein>
<dbReference type="CDD" id="cd04886">
    <property type="entry name" value="ACT_ThrD-II-like"/>
    <property type="match status" value="1"/>
</dbReference>
<dbReference type="FunFam" id="3.40.50.1100:FF:000007">
    <property type="entry name" value="L-threonine dehydratase catabolic TdcB"/>
    <property type="match status" value="1"/>
</dbReference>
<dbReference type="Gene3D" id="3.40.50.1100">
    <property type="match status" value="2"/>
</dbReference>
<dbReference type="InterPro" id="IPR050147">
    <property type="entry name" value="Ser/Thr_Dehydratase"/>
</dbReference>
<dbReference type="GO" id="GO:0006567">
    <property type="term" value="P:L-threonine catabolic process"/>
    <property type="evidence" value="ECO:0007669"/>
    <property type="project" value="TreeGrafter"/>
</dbReference>
<dbReference type="GO" id="GO:0070178">
    <property type="term" value="P:D-serine metabolic process"/>
    <property type="evidence" value="ECO:0007669"/>
    <property type="project" value="UniProtKB-ARBA"/>
</dbReference>
<dbReference type="PANTHER" id="PTHR48078">
    <property type="entry name" value="THREONINE DEHYDRATASE, MITOCHONDRIAL-RELATED"/>
    <property type="match status" value="1"/>
</dbReference>
<dbReference type="Pfam" id="PF00291">
    <property type="entry name" value="PALP"/>
    <property type="match status" value="1"/>
</dbReference>
<dbReference type="EC" id="4.3.1.17" evidence="3"/>
<gene>
    <name evidence="20" type="primary">409058</name>
    <name evidence="22" type="synonym">LOC409058</name>
</gene>
<dbReference type="CDD" id="cd01562">
    <property type="entry name" value="Thr-dehyd"/>
    <property type="match status" value="1"/>
</dbReference>
<comment type="similarity">
    <text evidence="2">Belongs to the serine/threonine dehydratase family.</text>
</comment>
<evidence type="ECO:0000256" key="5">
    <source>
        <dbReference type="ARBA" id="ARBA00023239"/>
    </source>
</evidence>
<keyword evidence="4" id="KW-0663">Pyridoxal phosphate</keyword>
<dbReference type="EC" id="4.3.1.18" evidence="13"/>
<reference evidence="22" key="2">
    <citation type="submission" date="2025-04" db="UniProtKB">
        <authorList>
            <consortium name="RefSeq"/>
        </authorList>
    </citation>
    <scope>IDENTIFICATION</scope>
    <source>
        <strain evidence="22">DH4</strain>
        <tissue evidence="22">Whole body</tissue>
    </source>
</reference>
<dbReference type="GO" id="GO:0030170">
    <property type="term" value="F:pyridoxal phosphate binding"/>
    <property type="evidence" value="ECO:0007669"/>
    <property type="project" value="UniProtKB-ARBA"/>
</dbReference>
<evidence type="ECO:0000256" key="6">
    <source>
        <dbReference type="ARBA" id="ARBA00031418"/>
    </source>
</evidence>
<evidence type="ECO:0000256" key="17">
    <source>
        <dbReference type="ARBA" id="ARBA00081060"/>
    </source>
</evidence>
<dbReference type="GO" id="GO:0030378">
    <property type="term" value="F:serine racemase activity"/>
    <property type="evidence" value="ECO:0007669"/>
    <property type="project" value="UniProtKB-EC"/>
</dbReference>
<comment type="function">
    <text evidence="12">Catalyzes the synthesis of D-serine from L-serine. D-serine is a key coagonist with glutamate at NMDA receptors. Has dehydratase activity towards both L-serine and D-serine.</text>
</comment>
<dbReference type="GO" id="GO:0005524">
    <property type="term" value="F:ATP binding"/>
    <property type="evidence" value="ECO:0007669"/>
    <property type="project" value="UniProtKB-ARBA"/>
</dbReference>
<organism evidence="20">
    <name type="scientific">Apis mellifera</name>
    <name type="common">Honeybee</name>
    <dbReference type="NCBI Taxonomy" id="7460"/>
    <lineage>
        <taxon>Eukaryota</taxon>
        <taxon>Metazoa</taxon>
        <taxon>Ecdysozoa</taxon>
        <taxon>Arthropoda</taxon>
        <taxon>Hexapoda</taxon>
        <taxon>Insecta</taxon>
        <taxon>Pterygota</taxon>
        <taxon>Neoptera</taxon>
        <taxon>Endopterygota</taxon>
        <taxon>Hymenoptera</taxon>
        <taxon>Apocrita</taxon>
        <taxon>Aculeata</taxon>
        <taxon>Apoidea</taxon>
        <taxon>Anthophila</taxon>
        <taxon>Apidae</taxon>
        <taxon>Apis</taxon>
    </lineage>
</organism>
<evidence type="ECO:0000256" key="4">
    <source>
        <dbReference type="ARBA" id="ARBA00022898"/>
    </source>
</evidence>
<dbReference type="GO" id="GO:0009097">
    <property type="term" value="P:isoleucine biosynthetic process"/>
    <property type="evidence" value="ECO:0007669"/>
    <property type="project" value="TreeGrafter"/>
</dbReference>
<evidence type="ECO:0000256" key="2">
    <source>
        <dbReference type="ARBA" id="ARBA00010869"/>
    </source>
</evidence>
<evidence type="ECO:0000256" key="12">
    <source>
        <dbReference type="ARBA" id="ARBA00056426"/>
    </source>
</evidence>
<dbReference type="GO" id="GO:0003941">
    <property type="term" value="F:L-serine ammonia-lyase activity"/>
    <property type="evidence" value="ECO:0007669"/>
    <property type="project" value="UniProtKB-EC"/>
</dbReference>
<evidence type="ECO:0000256" key="10">
    <source>
        <dbReference type="ARBA" id="ARBA00050422"/>
    </source>
</evidence>
<dbReference type="InterPro" id="IPR036052">
    <property type="entry name" value="TrpB-like_PALP_sf"/>
</dbReference>